<dbReference type="SUPFAM" id="SSF50475">
    <property type="entry name" value="FMN-binding split barrel"/>
    <property type="match status" value="1"/>
</dbReference>
<proteinExistence type="predicted"/>
<dbReference type="STRING" id="1960309.SAMN03159343_0140"/>
<accession>A0A1G4X8Q8</accession>
<dbReference type="Gene3D" id="2.30.110.10">
    <property type="entry name" value="Electron Transport, Fmn-binding Protein, Chain A"/>
    <property type="match status" value="1"/>
</dbReference>
<dbReference type="InterPro" id="IPR052019">
    <property type="entry name" value="F420H2_bilvrd_red/Heme_oxyg"/>
</dbReference>
<evidence type="ECO:0000313" key="4">
    <source>
        <dbReference type="Proteomes" id="UP000198981"/>
    </source>
</evidence>
<evidence type="ECO:0000256" key="1">
    <source>
        <dbReference type="ARBA" id="ARBA00023002"/>
    </source>
</evidence>
<sequence>MDLPPALLDLLRSPAPCFVATLMPDGGPQLTQTWVDADDQGRIRVNSVAGFRKVRNVERDPRVAVNVADPADPSRYFAVRGRVVDITAVGAVEHIEQLSQKYTGGPYPWYGGRDQQRLVLTIEADSVHSPQG</sequence>
<dbReference type="Pfam" id="PF01243">
    <property type="entry name" value="PNPOx_N"/>
    <property type="match status" value="1"/>
</dbReference>
<dbReference type="InterPro" id="IPR012349">
    <property type="entry name" value="Split_barrel_FMN-bd"/>
</dbReference>
<dbReference type="AlphaFoldDB" id="A0A1G4X8Q8"/>
<dbReference type="GO" id="GO:0016627">
    <property type="term" value="F:oxidoreductase activity, acting on the CH-CH group of donors"/>
    <property type="evidence" value="ECO:0007669"/>
    <property type="project" value="TreeGrafter"/>
</dbReference>
<keyword evidence="4" id="KW-1185">Reference proteome</keyword>
<organism evidence="3 4">
    <name type="scientific">Klenkia marina</name>
    <dbReference type="NCBI Taxonomy" id="1960309"/>
    <lineage>
        <taxon>Bacteria</taxon>
        <taxon>Bacillati</taxon>
        <taxon>Actinomycetota</taxon>
        <taxon>Actinomycetes</taxon>
        <taxon>Geodermatophilales</taxon>
        <taxon>Geodermatophilaceae</taxon>
        <taxon>Klenkia</taxon>
    </lineage>
</organism>
<dbReference type="RefSeq" id="WP_092798789.1">
    <property type="nucleotide sequence ID" value="NZ_FMUH01000001.1"/>
</dbReference>
<dbReference type="Proteomes" id="UP000198981">
    <property type="component" value="Unassembled WGS sequence"/>
</dbReference>
<evidence type="ECO:0000313" key="3">
    <source>
        <dbReference type="EMBL" id="SCX37571.1"/>
    </source>
</evidence>
<dbReference type="PANTHER" id="PTHR35176">
    <property type="entry name" value="HEME OXYGENASE HI_0854-RELATED"/>
    <property type="match status" value="1"/>
</dbReference>
<evidence type="ECO:0000259" key="2">
    <source>
        <dbReference type="Pfam" id="PF01243"/>
    </source>
</evidence>
<name>A0A1G4X8Q8_9ACTN</name>
<dbReference type="OrthoDB" id="162914at2"/>
<keyword evidence="1" id="KW-0560">Oxidoreductase</keyword>
<feature type="domain" description="Pyridoxamine 5'-phosphate oxidase N-terminal" evidence="2">
    <location>
        <begin position="4"/>
        <end position="127"/>
    </location>
</feature>
<dbReference type="GO" id="GO:0070967">
    <property type="term" value="F:coenzyme F420 binding"/>
    <property type="evidence" value="ECO:0007669"/>
    <property type="project" value="TreeGrafter"/>
</dbReference>
<dbReference type="PANTHER" id="PTHR35176:SF6">
    <property type="entry name" value="HEME OXYGENASE HI_0854-RELATED"/>
    <property type="match status" value="1"/>
</dbReference>
<dbReference type="InterPro" id="IPR019920">
    <property type="entry name" value="F420-binding_dom_put"/>
</dbReference>
<dbReference type="InterPro" id="IPR011576">
    <property type="entry name" value="Pyridox_Oxase_N"/>
</dbReference>
<reference evidence="4" key="1">
    <citation type="submission" date="2016-10" db="EMBL/GenBank/DDBJ databases">
        <authorList>
            <person name="Varghese N."/>
            <person name="Submissions S."/>
        </authorList>
    </citation>
    <scope>NUCLEOTIDE SEQUENCE [LARGE SCALE GENOMIC DNA]</scope>
    <source>
        <strain evidence="4">DSM 45722</strain>
    </source>
</reference>
<dbReference type="GO" id="GO:0005829">
    <property type="term" value="C:cytosol"/>
    <property type="evidence" value="ECO:0007669"/>
    <property type="project" value="TreeGrafter"/>
</dbReference>
<protein>
    <submittedName>
        <fullName evidence="3">PPOX class probable F420-dependent enzyme</fullName>
    </submittedName>
</protein>
<dbReference type="EMBL" id="FMUH01000001">
    <property type="protein sequence ID" value="SCX37571.1"/>
    <property type="molecule type" value="Genomic_DNA"/>
</dbReference>
<gene>
    <name evidence="3" type="ORF">SAMN03159343_0140</name>
</gene>
<dbReference type="NCBIfam" id="TIGR03618">
    <property type="entry name" value="Rv1155_F420"/>
    <property type="match status" value="1"/>
</dbReference>